<comment type="cofactor">
    <cofactor evidence="2 18">
        <name>NAD(+)</name>
        <dbReference type="ChEBI" id="CHEBI:57540"/>
    </cofactor>
</comment>
<feature type="domain" description="3-dehydroquinate synthase N-terminal" evidence="19">
    <location>
        <begin position="71"/>
        <end position="183"/>
    </location>
</feature>
<dbReference type="HOGENOM" id="CLU_001201_0_2_5"/>
<name>F4QS17_9CAUL</name>
<protein>
    <recommendedName>
        <fullName evidence="8 18">3-dehydroquinate synthase</fullName>
        <shortName evidence="18">DHQS</shortName>
        <ecNumber evidence="7 18">4.2.3.4</ecNumber>
    </recommendedName>
</protein>
<dbReference type="GO" id="GO:0008652">
    <property type="term" value="P:amino acid biosynthetic process"/>
    <property type="evidence" value="ECO:0007669"/>
    <property type="project" value="UniProtKB-KW"/>
</dbReference>
<dbReference type="NCBIfam" id="TIGR01357">
    <property type="entry name" value="aroB"/>
    <property type="match status" value="1"/>
</dbReference>
<feature type="domain" description="3-dehydroquinate synthase C-terminal" evidence="20">
    <location>
        <begin position="185"/>
        <end position="334"/>
    </location>
</feature>
<evidence type="ECO:0000256" key="10">
    <source>
        <dbReference type="ARBA" id="ARBA00022605"/>
    </source>
</evidence>
<dbReference type="CDD" id="cd08195">
    <property type="entry name" value="DHQS"/>
    <property type="match status" value="1"/>
</dbReference>
<dbReference type="FunFam" id="3.40.50.1970:FF:000001">
    <property type="entry name" value="3-dehydroquinate synthase"/>
    <property type="match status" value="1"/>
</dbReference>
<dbReference type="AlphaFoldDB" id="F4QS17"/>
<dbReference type="PANTHER" id="PTHR43622">
    <property type="entry name" value="3-DEHYDROQUINATE SYNTHASE"/>
    <property type="match status" value="1"/>
</dbReference>
<sequence length="375" mass="39965">MTTTRIPVAGEGFKPYEVLVGQGLLQNAVGHIAPFLKNRRVFIITDANVAPLHLGPLEAQFTAAGFTVETLVVEAGEQTKSWEGLQQVTDAFVAAGLDRKDIVLAFGGGVIGDLTGFACAVYMRGIDFIQIPTTVLAQVDSSVGGKTAIDHPQGKNLIGAFHQPRLVLCDLDVLTTLPARQIRCGYAEIIKYGLLGDHAFFDWLEANDAAVLALEPEAIRHAVARSVEMKAEIVAQDEREGGKRALLNLGHTFGHALEAEVGFGDLLLHGEAVAIGMAQAFRYSSATGGCAASEAERAIAAVRHAGLPTAMSDIRNAPFDPDKLLVHMGHDKKAEGGTLTFVLVEGIGKAFVAKRVDRQSVHDFLVRDGAQLQDA</sequence>
<feature type="binding site" evidence="18">
    <location>
        <begin position="109"/>
        <end position="113"/>
    </location>
    <ligand>
        <name>NAD(+)</name>
        <dbReference type="ChEBI" id="CHEBI:57540"/>
    </ligand>
</feature>
<dbReference type="GO" id="GO:0046872">
    <property type="term" value="F:metal ion binding"/>
    <property type="evidence" value="ECO:0007669"/>
    <property type="project" value="UniProtKB-KW"/>
</dbReference>
<dbReference type="eggNOG" id="COG0337">
    <property type="taxonomic scope" value="Bacteria"/>
</dbReference>
<evidence type="ECO:0000256" key="9">
    <source>
        <dbReference type="ARBA" id="ARBA00022490"/>
    </source>
</evidence>
<dbReference type="Proteomes" id="UP000006512">
    <property type="component" value="Unassembled WGS sequence"/>
</dbReference>
<feature type="binding site" evidence="18">
    <location>
        <position position="146"/>
    </location>
    <ligand>
        <name>NAD(+)</name>
        <dbReference type="ChEBI" id="CHEBI:57540"/>
    </ligand>
</feature>
<evidence type="ECO:0000256" key="14">
    <source>
        <dbReference type="ARBA" id="ARBA00023027"/>
    </source>
</evidence>
<evidence type="ECO:0000256" key="6">
    <source>
        <dbReference type="ARBA" id="ARBA00005412"/>
    </source>
</evidence>
<organism evidence="21 22">
    <name type="scientific">Asticcacaulis biprosthecium C19</name>
    <dbReference type="NCBI Taxonomy" id="715226"/>
    <lineage>
        <taxon>Bacteria</taxon>
        <taxon>Pseudomonadati</taxon>
        <taxon>Pseudomonadota</taxon>
        <taxon>Alphaproteobacteria</taxon>
        <taxon>Caulobacterales</taxon>
        <taxon>Caulobacteraceae</taxon>
        <taxon>Asticcacaulis</taxon>
    </lineage>
</organism>
<proteinExistence type="inferred from homology"/>
<evidence type="ECO:0000256" key="11">
    <source>
        <dbReference type="ARBA" id="ARBA00022723"/>
    </source>
</evidence>
<evidence type="ECO:0000256" key="3">
    <source>
        <dbReference type="ARBA" id="ARBA00003485"/>
    </source>
</evidence>
<comment type="cofactor">
    <cofactor evidence="18">
        <name>Co(2+)</name>
        <dbReference type="ChEBI" id="CHEBI:48828"/>
    </cofactor>
    <cofactor evidence="18">
        <name>Zn(2+)</name>
        <dbReference type="ChEBI" id="CHEBI:29105"/>
    </cofactor>
    <text evidence="18">Binds 1 divalent metal cation per subunit. Can use either Co(2+) or Zn(2+).</text>
</comment>
<evidence type="ECO:0000256" key="2">
    <source>
        <dbReference type="ARBA" id="ARBA00001911"/>
    </source>
</evidence>
<dbReference type="PANTHER" id="PTHR43622:SF7">
    <property type="entry name" value="3-DEHYDROQUINATE SYNTHASE, CHLOROPLASTIC"/>
    <property type="match status" value="1"/>
</dbReference>
<dbReference type="EMBL" id="GL883080">
    <property type="protein sequence ID" value="EGF89537.1"/>
    <property type="molecule type" value="Genomic_DNA"/>
</dbReference>
<reference evidence="22" key="1">
    <citation type="submission" date="2011-03" db="EMBL/GenBank/DDBJ databases">
        <title>Draft genome sequence of Brevundimonas diminuta.</title>
        <authorList>
            <person name="Brown P.J.B."/>
            <person name="Buechlein A."/>
            <person name="Hemmerich C."/>
            <person name="Brun Y.V."/>
        </authorList>
    </citation>
    <scope>NUCLEOTIDE SEQUENCE [LARGE SCALE GENOMIC DNA]</scope>
    <source>
        <strain evidence="22">C19</strain>
    </source>
</reference>
<dbReference type="InterPro" id="IPR030963">
    <property type="entry name" value="DHQ_synth_fam"/>
</dbReference>
<feature type="binding site" evidence="18">
    <location>
        <position position="155"/>
    </location>
    <ligand>
        <name>NAD(+)</name>
        <dbReference type="ChEBI" id="CHEBI:57540"/>
    </ligand>
</feature>
<keyword evidence="9 18" id="KW-0963">Cytoplasm</keyword>
<dbReference type="GO" id="GO:0003856">
    <property type="term" value="F:3-dehydroquinate synthase activity"/>
    <property type="evidence" value="ECO:0007669"/>
    <property type="project" value="UniProtKB-UniRule"/>
</dbReference>
<feature type="binding site" evidence="18">
    <location>
        <position position="269"/>
    </location>
    <ligand>
        <name>Zn(2+)</name>
        <dbReference type="ChEBI" id="CHEBI:29105"/>
    </ligand>
</feature>
<feature type="binding site" evidence="18">
    <location>
        <position position="188"/>
    </location>
    <ligand>
        <name>Zn(2+)</name>
        <dbReference type="ChEBI" id="CHEBI:29105"/>
    </ligand>
</feature>
<dbReference type="GO" id="GO:0009073">
    <property type="term" value="P:aromatic amino acid family biosynthetic process"/>
    <property type="evidence" value="ECO:0007669"/>
    <property type="project" value="UniProtKB-KW"/>
</dbReference>
<dbReference type="InterPro" id="IPR056179">
    <property type="entry name" value="DHQS_C"/>
</dbReference>
<dbReference type="RefSeq" id="WP_006274732.1">
    <property type="nucleotide sequence ID" value="NZ_GL883080.1"/>
</dbReference>
<comment type="function">
    <text evidence="3 18">Catalyzes the conversion of 3-deoxy-D-arabino-heptulosonate 7-phosphate (DAHP) to dehydroquinate (DHQ).</text>
</comment>
<dbReference type="OrthoDB" id="9806583at2"/>
<evidence type="ECO:0000256" key="4">
    <source>
        <dbReference type="ARBA" id="ARBA00004496"/>
    </source>
</evidence>
<keyword evidence="17 18" id="KW-0170">Cobalt</keyword>
<dbReference type="STRING" id="715226.ABI_39530"/>
<dbReference type="Gene3D" id="3.40.50.1970">
    <property type="match status" value="1"/>
</dbReference>
<evidence type="ECO:0000259" key="19">
    <source>
        <dbReference type="Pfam" id="PF01761"/>
    </source>
</evidence>
<evidence type="ECO:0000313" key="22">
    <source>
        <dbReference type="Proteomes" id="UP000006512"/>
    </source>
</evidence>
<evidence type="ECO:0000256" key="17">
    <source>
        <dbReference type="ARBA" id="ARBA00023285"/>
    </source>
</evidence>
<keyword evidence="11 18" id="KW-0479">Metal-binding</keyword>
<evidence type="ECO:0000256" key="18">
    <source>
        <dbReference type="HAMAP-Rule" id="MF_00110"/>
    </source>
</evidence>
<dbReference type="InterPro" id="IPR016037">
    <property type="entry name" value="DHQ_synth_AroB"/>
</dbReference>
<evidence type="ECO:0000259" key="20">
    <source>
        <dbReference type="Pfam" id="PF24621"/>
    </source>
</evidence>
<keyword evidence="10 18" id="KW-0028">Amino-acid biosynthesis</keyword>
<dbReference type="Gene3D" id="1.20.1090.10">
    <property type="entry name" value="Dehydroquinate synthase-like - alpha domain"/>
    <property type="match status" value="1"/>
</dbReference>
<dbReference type="InterPro" id="IPR030960">
    <property type="entry name" value="DHQS/DOIS_N"/>
</dbReference>
<evidence type="ECO:0000256" key="15">
    <source>
        <dbReference type="ARBA" id="ARBA00023141"/>
    </source>
</evidence>
<dbReference type="PIRSF" id="PIRSF001455">
    <property type="entry name" value="DHQ_synth"/>
    <property type="match status" value="1"/>
</dbReference>
<keyword evidence="12 18" id="KW-0547">Nucleotide-binding</keyword>
<evidence type="ECO:0000256" key="1">
    <source>
        <dbReference type="ARBA" id="ARBA00001393"/>
    </source>
</evidence>
<dbReference type="SUPFAM" id="SSF56796">
    <property type="entry name" value="Dehydroquinate synthase-like"/>
    <property type="match status" value="1"/>
</dbReference>
<dbReference type="GO" id="GO:0005737">
    <property type="term" value="C:cytoplasm"/>
    <property type="evidence" value="ECO:0007669"/>
    <property type="project" value="UniProtKB-SubCell"/>
</dbReference>
<comment type="subcellular location">
    <subcellularLocation>
        <location evidence="4 18">Cytoplasm</location>
    </subcellularLocation>
</comment>
<comment type="similarity">
    <text evidence="6 18">Belongs to the sugar phosphate cyclases superfamily. Dehydroquinate synthase family.</text>
</comment>
<dbReference type="EC" id="4.2.3.4" evidence="7 18"/>
<dbReference type="UniPathway" id="UPA00053">
    <property type="reaction ID" value="UER00085"/>
</dbReference>
<comment type="catalytic activity">
    <reaction evidence="1 18">
        <text>7-phospho-2-dehydro-3-deoxy-D-arabino-heptonate = 3-dehydroquinate + phosphate</text>
        <dbReference type="Rhea" id="RHEA:21968"/>
        <dbReference type="ChEBI" id="CHEBI:32364"/>
        <dbReference type="ChEBI" id="CHEBI:43474"/>
        <dbReference type="ChEBI" id="CHEBI:58394"/>
        <dbReference type="EC" id="4.2.3.4"/>
    </reaction>
</comment>
<comment type="pathway">
    <text evidence="5 18">Metabolic intermediate biosynthesis; chorismate biosynthesis; chorismate from D-erythrose 4-phosphate and phosphoenolpyruvate: step 2/7.</text>
</comment>
<feature type="binding site" evidence="18">
    <location>
        <begin position="133"/>
        <end position="134"/>
    </location>
    <ligand>
        <name>NAD(+)</name>
        <dbReference type="ChEBI" id="CHEBI:57540"/>
    </ligand>
</feature>
<accession>F4QS17</accession>
<keyword evidence="16 18" id="KW-0456">Lyase</keyword>
<evidence type="ECO:0000256" key="8">
    <source>
        <dbReference type="ARBA" id="ARBA00017684"/>
    </source>
</evidence>
<evidence type="ECO:0000256" key="7">
    <source>
        <dbReference type="ARBA" id="ARBA00013031"/>
    </source>
</evidence>
<evidence type="ECO:0000256" key="5">
    <source>
        <dbReference type="ARBA" id="ARBA00004661"/>
    </source>
</evidence>
<dbReference type="InterPro" id="IPR050071">
    <property type="entry name" value="Dehydroquinate_synthase"/>
</dbReference>
<comment type="caution">
    <text evidence="18">Lacks conserved residue(s) required for the propagation of feature annotation.</text>
</comment>
<dbReference type="Pfam" id="PF24621">
    <property type="entry name" value="DHQS_C"/>
    <property type="match status" value="1"/>
</dbReference>
<dbReference type="Pfam" id="PF01761">
    <property type="entry name" value="DHQ_synthase"/>
    <property type="match status" value="1"/>
</dbReference>
<dbReference type="GO" id="GO:0000166">
    <property type="term" value="F:nucleotide binding"/>
    <property type="evidence" value="ECO:0007669"/>
    <property type="project" value="UniProtKB-KW"/>
</dbReference>
<keyword evidence="22" id="KW-1185">Reference proteome</keyword>
<evidence type="ECO:0000313" key="21">
    <source>
        <dbReference type="EMBL" id="EGF89537.1"/>
    </source>
</evidence>
<evidence type="ECO:0000256" key="12">
    <source>
        <dbReference type="ARBA" id="ARBA00022741"/>
    </source>
</evidence>
<evidence type="ECO:0000256" key="13">
    <source>
        <dbReference type="ARBA" id="ARBA00022833"/>
    </source>
</evidence>
<feature type="binding site" evidence="18">
    <location>
        <position position="251"/>
    </location>
    <ligand>
        <name>Zn(2+)</name>
        <dbReference type="ChEBI" id="CHEBI:29105"/>
    </ligand>
</feature>
<evidence type="ECO:0000256" key="16">
    <source>
        <dbReference type="ARBA" id="ARBA00023239"/>
    </source>
</evidence>
<keyword evidence="13 18" id="KW-0862">Zinc</keyword>
<keyword evidence="15 18" id="KW-0057">Aromatic amino acid biosynthesis</keyword>
<keyword evidence="14 18" id="KW-0520">NAD</keyword>
<dbReference type="HAMAP" id="MF_00110">
    <property type="entry name" value="DHQ_synthase"/>
    <property type="match status" value="1"/>
</dbReference>
<dbReference type="GO" id="GO:0009423">
    <property type="term" value="P:chorismate biosynthetic process"/>
    <property type="evidence" value="ECO:0007669"/>
    <property type="project" value="UniProtKB-UniRule"/>
</dbReference>
<gene>
    <name evidence="18 21" type="primary">aroB</name>
    <name evidence="21" type="ORF">ABI_39530</name>
</gene>